<dbReference type="PRINTS" id="PR00023">
    <property type="entry name" value="ZPELLUCIDA"/>
</dbReference>
<feature type="disulfide bond" evidence="6">
    <location>
        <begin position="487"/>
        <end position="496"/>
    </location>
</feature>
<keyword evidence="7" id="KW-0472">Membrane</keyword>
<dbReference type="CDD" id="cd00055">
    <property type="entry name" value="EGF_Lam"/>
    <property type="match status" value="2"/>
</dbReference>
<dbReference type="SMART" id="SM00241">
    <property type="entry name" value="ZP"/>
    <property type="match status" value="1"/>
</dbReference>
<accession>A0A0A7RPT2</accession>
<dbReference type="InterPro" id="IPR001507">
    <property type="entry name" value="ZP_dom"/>
</dbReference>
<evidence type="ECO:0000256" key="1">
    <source>
        <dbReference type="ARBA" id="ARBA00022723"/>
    </source>
</evidence>
<evidence type="ECO:0000259" key="8">
    <source>
        <dbReference type="PROSITE" id="PS50026"/>
    </source>
</evidence>
<proteinExistence type="evidence at transcript level"/>
<organism evidence="10">
    <name type="scientific">Littorina littorea</name>
    <name type="common">Common periwinkle</name>
    <dbReference type="NCBI Taxonomy" id="31216"/>
    <lineage>
        <taxon>Eukaryota</taxon>
        <taxon>Metazoa</taxon>
        <taxon>Spiralia</taxon>
        <taxon>Lophotrochozoa</taxon>
        <taxon>Mollusca</taxon>
        <taxon>Gastropoda</taxon>
        <taxon>Caenogastropoda</taxon>
        <taxon>Littorinimorpha</taxon>
        <taxon>Littorinoidea</taxon>
        <taxon>Littorinidae</taxon>
        <taxon>Littorina</taxon>
    </lineage>
</organism>
<comment type="caution">
    <text evidence="6">Lacks conserved residue(s) required for the propagation of feature annotation.</text>
</comment>
<evidence type="ECO:0000256" key="6">
    <source>
        <dbReference type="PROSITE-ProRule" id="PRU00076"/>
    </source>
</evidence>
<dbReference type="SUPFAM" id="SSF49785">
    <property type="entry name" value="Galactose-binding domain-like"/>
    <property type="match status" value="1"/>
</dbReference>
<dbReference type="InterPro" id="IPR006585">
    <property type="entry name" value="FTP1"/>
</dbReference>
<evidence type="ECO:0000256" key="7">
    <source>
        <dbReference type="SAM" id="Phobius"/>
    </source>
</evidence>
<reference evidence="10" key="1">
    <citation type="journal article" date="2015" name="Dev. Comp. Immunol.">
        <title>Lectin-like molecules in transcriptome of Littorina littorea hemocytes.</title>
        <authorList>
            <person name="Gorbushin A.M."/>
            <person name="Borisova E.A."/>
        </authorList>
    </citation>
    <scope>NUCLEOTIDE SEQUENCE</scope>
</reference>
<feature type="transmembrane region" description="Helical" evidence="7">
    <location>
        <begin position="913"/>
        <end position="935"/>
    </location>
</feature>
<keyword evidence="2" id="KW-0732">Signal</keyword>
<dbReference type="PROSITE" id="PS01248">
    <property type="entry name" value="EGF_LAM_1"/>
    <property type="match status" value="1"/>
</dbReference>
<evidence type="ECO:0000256" key="5">
    <source>
        <dbReference type="ARBA" id="ARBA00023180"/>
    </source>
</evidence>
<protein>
    <submittedName>
        <fullName evidence="10">Fucolectin-related molecule</fullName>
    </submittedName>
</protein>
<dbReference type="PROSITE" id="PS50026">
    <property type="entry name" value="EGF_3"/>
    <property type="match status" value="1"/>
</dbReference>
<keyword evidence="1" id="KW-0479">Metal-binding</keyword>
<sequence>MEFTSRFIYNSTQRQFKERCNLTNIVYNLCQLTQSLDMAAGCGLRVFFVLLVLWICCVNPQSLEAKSFANLANRVSLPGGTTTSSNPRYIYGTGGPECVDFTSSHSQGPYIYVGLDTTSSVRTVLIYLPNTGTDYSNIQLSLGSNKHSFNKHKDIDQNIVAIWEGYYPTRTLMITSSKSIFTLCLIKVYDVTLEDYCACKETCNRNADAICDDVCGAPLNCHKVNVALSQPAKMSSFYLKSEASYAVNGITGTTFSAPGYNPSDSTQWNCIHTDPGDRSPYWQVDLGKVYTVTSVIIYRRGGGGHGKARMVGVTVTVDDNLCKTISYADATDEKMSVICSNPTPRGRFLNITRRGNLYDPYINLCEVQVWVCKPGYYGFGCTSKCSEGCSGEMTDCDIDNGFCTNGCDDGWYTATCSQECGGGCTGGRCNQTDGQCSPCLPNWTGDKCDQCDAQHYGDDCSKACGHCRDQNRCDRRDGSCPNDNPRCQPGYTGLHCNESCSPGRYGPDCRQSCSEGCRSAACDGTTGHCKCRHGWQESDPFCTKKCDSETYGTNCSRECGVGCQNINSCDRTTGHCSCRIGYQPPLCDKAVDLTSAATVPATSTTQAAIRHEVVCGSTSMSFSIPMPTDFKTATLSDPRCQARTSSNNSLYGSTNLNDCGTTLQVTNDSIVFSNNIILPIDDSSNSSVIRVIPIMCRYDRMTDLTVSAYMPVVRQVLFTETGVGQLSFRIRQYRDSSFTGYVSDSAYPLRLMPSEEVFVQLDLGGQQQPQGFGMDVVRCVASPSPSYMGVLGGMSRENLIDNNCPASTDVHLRNKTISATSNHSLFRFSFKAVTFPDPNDPQRSRTGLVYIHCRVRLCASSECGSGGQCPSPSALSRNKREAEGLVGEAGHQLSTGPLLVEGHSGESNAFSPLVVVMGAIAACATLVAMVAVVAWRRSRHRGHHQRLQEVTAGQQ</sequence>
<dbReference type="PANTHER" id="PTHR14002">
    <property type="entry name" value="ENDOGLIN/TGF-BETA RECEPTOR TYPE III"/>
    <property type="match status" value="1"/>
</dbReference>
<dbReference type="Gene3D" id="2.60.40.4100">
    <property type="entry name" value="Zona pellucida, ZP-C domain"/>
    <property type="match status" value="1"/>
</dbReference>
<dbReference type="PROSITE" id="PS01186">
    <property type="entry name" value="EGF_2"/>
    <property type="match status" value="1"/>
</dbReference>
<dbReference type="InterPro" id="IPR042235">
    <property type="entry name" value="ZP-C_dom"/>
</dbReference>
<dbReference type="SMART" id="SM00607">
    <property type="entry name" value="FTP"/>
    <property type="match status" value="1"/>
</dbReference>
<dbReference type="AlphaFoldDB" id="A0A0A7RPT2"/>
<dbReference type="InterPro" id="IPR008979">
    <property type="entry name" value="Galactose-bd-like_sf"/>
</dbReference>
<dbReference type="InterPro" id="IPR000742">
    <property type="entry name" value="EGF"/>
</dbReference>
<keyword evidence="5" id="KW-0325">Glycoprotein</keyword>
<dbReference type="InterPro" id="IPR002049">
    <property type="entry name" value="LE_dom"/>
</dbReference>
<keyword evidence="6" id="KW-0245">EGF-like domain</keyword>
<evidence type="ECO:0000256" key="3">
    <source>
        <dbReference type="ARBA" id="ARBA00022837"/>
    </source>
</evidence>
<dbReference type="Gene3D" id="2.60.40.3210">
    <property type="entry name" value="Zona pellucida, ZP-N domain"/>
    <property type="match status" value="1"/>
</dbReference>
<feature type="domain" description="ZP" evidence="9">
    <location>
        <begin position="614"/>
        <end position="876"/>
    </location>
</feature>
<dbReference type="GO" id="GO:0046872">
    <property type="term" value="F:metal ion binding"/>
    <property type="evidence" value="ECO:0007669"/>
    <property type="project" value="UniProtKB-KW"/>
</dbReference>
<dbReference type="EMBL" id="KM892420">
    <property type="protein sequence ID" value="AJA37834.1"/>
    <property type="molecule type" value="mRNA"/>
</dbReference>
<dbReference type="SMART" id="SM00181">
    <property type="entry name" value="EGF"/>
    <property type="match status" value="4"/>
</dbReference>
<evidence type="ECO:0000259" key="9">
    <source>
        <dbReference type="PROSITE" id="PS51034"/>
    </source>
</evidence>
<dbReference type="PANTHER" id="PTHR14002:SF43">
    <property type="entry name" value="DELTA-LIKE PROTEIN"/>
    <property type="match status" value="1"/>
</dbReference>
<keyword evidence="4 6" id="KW-1015">Disulfide bond</keyword>
<evidence type="ECO:0000256" key="4">
    <source>
        <dbReference type="ARBA" id="ARBA00023157"/>
    </source>
</evidence>
<keyword evidence="7" id="KW-0812">Transmembrane</keyword>
<gene>
    <name evidence="10" type="primary">FLReM-1-12</name>
</gene>
<evidence type="ECO:0000313" key="10">
    <source>
        <dbReference type="EMBL" id="AJA37834.1"/>
    </source>
</evidence>
<dbReference type="InterPro" id="IPR048290">
    <property type="entry name" value="ZP_chr"/>
</dbReference>
<dbReference type="Pfam" id="PF00100">
    <property type="entry name" value="Zona_pellucida"/>
    <property type="match status" value="1"/>
</dbReference>
<name>A0A0A7RPT2_LITLI</name>
<dbReference type="InterPro" id="IPR055355">
    <property type="entry name" value="ZP-C"/>
</dbReference>
<feature type="domain" description="EGF-like" evidence="8">
    <location>
        <begin position="469"/>
        <end position="497"/>
    </location>
</feature>
<dbReference type="Gene3D" id="2.60.120.260">
    <property type="entry name" value="Galactose-binding domain-like"/>
    <property type="match status" value="1"/>
</dbReference>
<dbReference type="Pfam" id="PF22633">
    <property type="entry name" value="F5_F8_type_C_2"/>
    <property type="match status" value="1"/>
</dbReference>
<evidence type="ECO:0000256" key="2">
    <source>
        <dbReference type="ARBA" id="ARBA00022729"/>
    </source>
</evidence>
<keyword evidence="7" id="KW-1133">Transmembrane helix</keyword>
<dbReference type="PROSITE" id="PS51034">
    <property type="entry name" value="ZP_2"/>
    <property type="match status" value="1"/>
</dbReference>
<dbReference type="Gene3D" id="2.170.300.10">
    <property type="entry name" value="Tie2 ligand-binding domain superfamily"/>
    <property type="match status" value="1"/>
</dbReference>
<keyword evidence="3" id="KW-0106">Calcium</keyword>